<dbReference type="Gene3D" id="1.10.238.10">
    <property type="entry name" value="EF-hand"/>
    <property type="match status" value="24"/>
</dbReference>
<protein>
    <submittedName>
        <fullName evidence="7">EF-hand calcium-binding domain-containing protein 3 isoform X1</fullName>
    </submittedName>
</protein>
<dbReference type="GeneID" id="103560747"/>
<evidence type="ECO:0000256" key="2">
    <source>
        <dbReference type="ARBA" id="ARBA00022737"/>
    </source>
</evidence>
<dbReference type="InterPro" id="IPR002048">
    <property type="entry name" value="EF_hand_dom"/>
</dbReference>
<dbReference type="PANTHER" id="PTHR22656">
    <property type="entry name" value="EF-HAND CALCIUM-BINDING DOMAIN-CONTAINING PROTEIN 13"/>
    <property type="match status" value="1"/>
</dbReference>
<feature type="region of interest" description="Disordered" evidence="4">
    <location>
        <begin position="4424"/>
        <end position="4449"/>
    </location>
</feature>
<evidence type="ECO:0000259" key="5">
    <source>
        <dbReference type="PROSITE" id="PS50222"/>
    </source>
</evidence>
<sequence>METKVHLFYQAEENTNLSEDDCNSFATHLPSIYIDSKKYIKFSKRTEKRISPEIRGLSLEHRKTYETSVCLCGEEKSSDFSREKKVRRKKSLQAQLHTERTEIASSSAKLSKEKMTRKENSLCKLPNQYSIHKTLLPLCTSSSIIRKKERLSNLYDTLYDEVPHGHLHSQQLSALQKACKIFSKIRSGKIYVNDLPMIHCILKISISDSEMRKALKTVDIDVNGMLDFSDFLKAVNDVCYLVSQDPAFKGALKIFCGIKGGRVAVDEVAAVLDSMDIPVTPETLQEVMKHANIDNNHMVNIGDIIFTLGELQQQYEDVSIMEGSALDETTSKRKLSNVSGCYLQYRKKNIFSSRQPEPSLSQKIIRKGPQDCKIMEENDDFEFKRSKNTLQMRKFLDDVDSSDVGFQEPYSKDGVNFDRSSEKMEIHDSKSKPQNLKSITSLKKSLDKSDIFSTPKLQKPAVRRHSSLLKQISSKEKIVINALENVSEAISKLQENYLAAELQSILPSIGITLSDKEFKKIVTDTTRNENGMVKLDDFMSALSKEQSLPGYDENKNVNFKEFIDTMMSNTERFSEKLLLPRTVENLHNLSKEKMTVSDLWKTLSGLNSNLKKDESLAVLELGTVGEDNMVNVKDCIKALRDTQKFSNFIALKETIDTLDCVTESNQSAKDKYSDVLENTDRTYFTDDSLQEVLNDFFLEDLRKKTLSSNLKLPKADAIKEAAHILSHVDNGKIGIPNLERALKNLNVNLTEEDFNEALKSCDMSDSKEVDLKDFLKGIRESPHFKESVATQLLLATTQILQNDLIDVSDLKALLMNDDLHAANALLDAVSRHLPEHENGKIAIQEFMIKFSNTLTNPEATGDKDQFCNININKNELTAISDLQQNLNAIGINLTDDKIKTTLDNTNPNDDVVNFKDFLRELTNTDEFIGCQRIEDAWNIVNGVCDGKVEVKDLLSTLESLGKPLNENQLKVLMNSPTETSEVSLKQILETLNTSKPAPEFEDARAALNTVNVTSCSRIQVNDLKDAFDDLNVCLKPEEHQMLEKTLDVDEKGNVSLKTALLALKSNKRFQDFREVSELAKALDKVTHEKIDVDDVKAVLQGLGIYFPEEELQEVLTSVSVDDEGKVDLKDCLTRLMQTPYFTKGSKIDNLLKVLVSIRKNVANPDDLGSMMKSIGVPLPQDVIERALKNVALTEDGTVNLEEFMGNLVNSEFSSLLERNRIDDSNLDTFLGNMRMEMSVDKTVNKNEIKDRRSSMGRKIDFSNVDAVLKNMDIKLTEDEQQELLEHLSATTDEDMDMKTLIGIVKMLKADRQVELNKLVNEAKAVTGLQVDVHNLDTILGNMAIKLTAEDVNDLTLNLPVDGGEVVFNNMKKVPGNMGIELKDEKHWELVNNLPTDGGNISVSNLDSILGEMRIKLTEKEQEKLTENLLLAGGVIDVNKVNTLLQDMGMNLTEKEINDLTHSSPADGGEINVSDIENTLEKIGIELTDKECLELQKYLPADAHGKLDQNSLMDGVKTLKGGIVDVTKLDTVLQNVGMKLTGTESKDLIKNLAVDDNGKVKMKKLMDALKAFTGKKVDASDLVKVLGNMGIELTEGEFMKLEQTIPIDAAGQVYQNRLLDGVKSLKGGMVKVDDLDTVLENLGFKLTEQEHEDLTKNLPLNTNRKVHLNKLVNTVETITGEEVDVSDVEDVLGKMGITFTNKEFMKLLENLPLDANEKVYKKRLLGALKSLNGGVIDVNKLDAVLGDMGLNLTEEEIKDLKRNLPTGADEKVEIRKLWDGLKAFTGQKIDVQYLPDFLSNMGIELTDKEQMELLKMLPVDAAGKICENRLLDDVKSFKGGKVERCKINTVLEKMGSKLTEEEIKSLTDNLPVNANGKVDLDKLMEGVKALTGGEIDVSDMENVLGNMGIELTEKEWLKLLKNLPVDALGKTYQNRLMSSIKSLRGGKVDISNLKPLLEKMDIKLTKKELVQLRENLPTDGGNVDINDVNTVLENMGIELKDKEGLELVKNLPFDDDDKIFQNRLLEVVKSLKGGNVNVNNLSTILDNMGIKLADEELRDLTQNLPVDVDKKISLETLMNKVKAFTGEKIDSSDLKNVLGNLGIELTDKEKEKLLETLPIDAAGKVYEKRLLKGLKSLNRGKVHVNNLDSTLERLGIELTEEELANLSENLQVDANGKVGLKQVMDGVKATTGGEVDVKDVKTILENIGIELTDKECLELVKNLPLNDDNKIFKNRLLEGVKSLKGGKVNINNLDTILNNLGVKLADTELKDLTQNIHVGVDKKIPLETLMEKVLDFTGEKIESSDLKSILENLGIELTDKELEKLLKVLPTDAAGKLYRNRLLKSIKSLKEGKIKKNNLHTSLENMGIKLTGEELAELSEKLQVDVNGNIDLPNVMEGVKAITGEVDIKNLETVIGSMGIKLTDKELEDLMQTLPVSVDNKVALKTLKEEAKAFTGEKIDSSDLQNILKDMGIELTDKEHKQLLKTLPIDAHGKVFQNRLLKDMRCNKRGKVNVNNLDTVLEAMEVKLTEKELDLMKDPLSAYEKIDLKKLMDNVEAIIGEEIDVNDVEMVLENMGIELTDKELSELVNNLPVDNGKVYQKRLMDGIKFLKEGKIDSSKVDTVLGNMGINLTEKELKDLVRNLPVDVNGKVGLEKLMNEVKPFSGDKVDTSKLESVLGNLGIELTPNECLNLLKTLPVNADGKVYQKRLMKGIKSHKRGNVDVNKLDTLLENMGIDITEQEFMDLIERLPDDGEGKVKLSTLMEELSTVLGEEVDVSDLGNALKDLKLEVTDEEYLNLVKTLPVDAEGKVFQKRLLDGVKTLKRGKVDMNNLDAFLENMGIELSHKELEDFSQNLPVDVDGKVGLKNVTLRMKDFTGEKIDASDLKNVLRDMGIEVNDKECLELLKLLPIDGDKKVFQNRLLTALKSFKGGKVDVNNLITVLGNMGIKLKNKEFKSVVQNQPIDADGNVSLKKLMNDVKRVKGEKVNVKDVKNIVEGIGIEFTPKEYLELVKTLQVDDDGNIYENILLDGVKSFNGGKVDVSNLENILENMKIKFPDEKLKDLSQNLPVDSSGMTDLHKLLKEIKKFTGGKVEAKNIRKALGNMGIELSNRELWELLKILPITADGKVEKNILLDHIKAFPGSKCHVSKMETILENMGYELEDEEVEDLRNHLPTEDEKVKLNLLMENAESFRGMKVNINEVNDVLKNKGIELTPKERWKLLKTLPVTSDGKVYYNRLLDGLKTFPGGKVFKNKLETILEDLNYKLEKKEMKDLQNHLKTDSNGKISLNSLMNIVNLFSGGKINASDTQLYLENVGIELTKKESNELLSIVPMDDHKMVYKNRLMDGVKTYRGGKVNVNKIDDALENMGFPLEEDEVDELCSRLPIDNERRVKLDKLLDELHELLGDEINYDDLENILKNIGLRLQLKENSVLMKSLPIDAAGKLYKHKLLDGIRSLKGVELDVNKLEPFMENMGFELEEEEFQDLLDSLSIDDEGMVKMSVVMDKVNLFTGEKVDTSNLETFLENMGIKLTEDKGTKLLKNLPADAKGRVYMNRLMKELTSLEGTKVSSNKVDTFMKNMGIDLKEKEIQELKDHLPVDDNGKIDLNMLMDEVKYVAGEKIHTEDLKDVLKNMGIEITNKEHKKLVKTLPVSADKKVFEKELREGVKSFKGGKVTVSDLRNVLQNTGFRLEANEIQDLQTHLPVTEDEKVDLDVLMDAANAFTGEKVEASDLNNVLGNMGIKLTEKEELILSKTLPISRDGKVYKKRLLAGLKPFRGKKVHVNNLDTLTKSMGIQLEKEDCEDLLKHLPVDENEMVDLNVVMDDAKAFTGEKIDVSNLDNELRKLGLVLTDKENKELLKILPVHTNGKVYKNRLLKCVKALNGPRVKVKKVETLVENMGIRLKRKELEELMTQLSIDDDRTVGLNDLMDAVSYIKGEVIEIQDLDNFLASEGFELTKEEMKELMPHLTFTGNGKVKVHSIMEGLKNFKPKRMVPLHKLMKTANDNKDRVTGHMAVSDIKSKLKLNPLTKVPSYYGKRDKDLPGSPPCQLQHKERKLNASQMQAFQDAYNYFNKDKTGCIDLHGMMCTLAKLGMNLTKHDVYNELRCADIDRDGKVNFSDFIKVLTDQNRFLKAVVPEKETCLDLAGNPGILLFEILSKLVETSALPRKAIMEIVSYFRRKFQETTSGILWSPYAMGYGKRRLKPDICTPPSSSTAAFASAARIAIMKEKDLLKFLEELKRCNPPSDSPYSKIPIFPLFPNVDGVVMGKPFRDLQKLEMLRRKEPLNFFENYFFHKRDWKTQAANIKPIEPNSGYPTDILAIDQILKKKQNWTVTDAAAIKQHVKRATDTYNLGTALEHRKEMLNLWQKIRGDLIGIDTKNESFYDTFSTYTWSWNVCQELLSPKDLRLFDAYVNRNSFHNSVFSSSSDISECDTETGRKRKRKSFKGFQQ</sequence>
<proteinExistence type="predicted"/>
<evidence type="ECO:0000313" key="7">
    <source>
        <dbReference type="RefSeq" id="XP_070417848.1"/>
    </source>
</evidence>
<dbReference type="SMART" id="SM00054">
    <property type="entry name" value="EFh"/>
    <property type="match status" value="9"/>
</dbReference>
<evidence type="ECO:0000256" key="1">
    <source>
        <dbReference type="ARBA" id="ARBA00022723"/>
    </source>
</evidence>
<keyword evidence="1" id="KW-0479">Metal-binding</keyword>
<reference evidence="7" key="1">
    <citation type="submission" date="2025-08" db="UniProtKB">
        <authorList>
            <consortium name="RefSeq"/>
        </authorList>
    </citation>
    <scope>IDENTIFICATION</scope>
    <source>
        <tissue evidence="7">Blood</tissue>
    </source>
</reference>
<dbReference type="Proteomes" id="UP001652662">
    <property type="component" value="Chromosome 10"/>
</dbReference>
<dbReference type="PROSITE" id="PS50222">
    <property type="entry name" value="EF_HAND_2"/>
    <property type="match status" value="2"/>
</dbReference>
<dbReference type="PROSITE" id="PS00018">
    <property type="entry name" value="EF_HAND_1"/>
    <property type="match status" value="2"/>
</dbReference>
<keyword evidence="6" id="KW-1185">Reference proteome</keyword>
<dbReference type="PANTHER" id="PTHR22656:SF1">
    <property type="entry name" value="EF-HAND CALCIUM-BINDING DOMAIN-CONTAINING PROTEIN 13"/>
    <property type="match status" value="1"/>
</dbReference>
<feature type="domain" description="EF-hand" evidence="5">
    <location>
        <begin position="4094"/>
        <end position="4129"/>
    </location>
</feature>
<feature type="domain" description="EF-hand" evidence="5">
    <location>
        <begin position="206"/>
        <end position="241"/>
    </location>
</feature>
<evidence type="ECO:0000313" key="6">
    <source>
        <dbReference type="Proteomes" id="UP001652662"/>
    </source>
</evidence>
<name>A0ABM4JPH5_EQUPR</name>
<evidence type="ECO:0000256" key="3">
    <source>
        <dbReference type="ARBA" id="ARBA00022837"/>
    </source>
</evidence>
<dbReference type="RefSeq" id="XP_070417848.1">
    <property type="nucleotide sequence ID" value="XM_070561747.1"/>
</dbReference>
<accession>A0ABM4JPH5</accession>
<dbReference type="Pfam" id="PF13833">
    <property type="entry name" value="EF-hand_8"/>
    <property type="match status" value="1"/>
</dbReference>
<dbReference type="InterPro" id="IPR011992">
    <property type="entry name" value="EF-hand-dom_pair"/>
</dbReference>
<gene>
    <name evidence="7" type="primary">EFCAB3</name>
</gene>
<dbReference type="SUPFAM" id="SSF47473">
    <property type="entry name" value="EF-hand"/>
    <property type="match status" value="30"/>
</dbReference>
<feature type="compositionally biased region" description="Basic residues" evidence="4">
    <location>
        <begin position="4437"/>
        <end position="4449"/>
    </location>
</feature>
<dbReference type="InterPro" id="IPR018247">
    <property type="entry name" value="EF_Hand_1_Ca_BS"/>
</dbReference>
<evidence type="ECO:0000256" key="4">
    <source>
        <dbReference type="SAM" id="MobiDB-lite"/>
    </source>
</evidence>
<keyword evidence="3" id="KW-0106">Calcium</keyword>
<organism evidence="6 7">
    <name type="scientific">Equus przewalskii</name>
    <name type="common">Przewalski's horse</name>
    <name type="synonym">Equus caballus przewalskii</name>
    <dbReference type="NCBI Taxonomy" id="9798"/>
    <lineage>
        <taxon>Eukaryota</taxon>
        <taxon>Metazoa</taxon>
        <taxon>Chordata</taxon>
        <taxon>Craniata</taxon>
        <taxon>Vertebrata</taxon>
        <taxon>Euteleostomi</taxon>
        <taxon>Mammalia</taxon>
        <taxon>Eutheria</taxon>
        <taxon>Laurasiatheria</taxon>
        <taxon>Perissodactyla</taxon>
        <taxon>Equidae</taxon>
        <taxon>Equus</taxon>
    </lineage>
</organism>
<keyword evidence="2" id="KW-0677">Repeat</keyword>